<evidence type="ECO:0000256" key="1">
    <source>
        <dbReference type="SAM" id="SignalP"/>
    </source>
</evidence>
<dbReference type="Gene3D" id="3.40.50.1820">
    <property type="entry name" value="alpha/beta hydrolase"/>
    <property type="match status" value="1"/>
</dbReference>
<keyword evidence="1" id="KW-0732">Signal</keyword>
<proteinExistence type="predicted"/>
<protein>
    <recommendedName>
        <fullName evidence="3">Fungal lipase-like domain-containing protein</fullName>
    </recommendedName>
</protein>
<organism evidence="2">
    <name type="scientific">Helicotheca tamesis</name>
    <dbReference type="NCBI Taxonomy" id="374047"/>
    <lineage>
        <taxon>Eukaryota</taxon>
        <taxon>Sar</taxon>
        <taxon>Stramenopiles</taxon>
        <taxon>Ochrophyta</taxon>
        <taxon>Bacillariophyta</taxon>
        <taxon>Mediophyceae</taxon>
        <taxon>Lithodesmiophycidae</taxon>
        <taxon>Lithodesmiales</taxon>
        <taxon>Lithodesmiaceae</taxon>
        <taxon>Helicotheca</taxon>
    </lineage>
</organism>
<evidence type="ECO:0008006" key="3">
    <source>
        <dbReference type="Google" id="ProtNLM"/>
    </source>
</evidence>
<evidence type="ECO:0000313" key="2">
    <source>
        <dbReference type="EMBL" id="CAD9468030.1"/>
    </source>
</evidence>
<name>A0A7S2GRG2_9STRA</name>
<feature type="chain" id="PRO_5031505152" description="Fungal lipase-like domain-containing protein" evidence="1">
    <location>
        <begin position="22"/>
        <end position="307"/>
    </location>
</feature>
<accession>A0A7S2GRG2</accession>
<gene>
    <name evidence="2" type="ORF">HTAM1171_LOCUS643</name>
</gene>
<dbReference type="AlphaFoldDB" id="A0A7S2GRG2"/>
<dbReference type="EMBL" id="HBGV01001060">
    <property type="protein sequence ID" value="CAD9468030.1"/>
    <property type="molecule type" value="Transcribed_RNA"/>
</dbReference>
<feature type="signal peptide" evidence="1">
    <location>
        <begin position="1"/>
        <end position="21"/>
    </location>
</feature>
<sequence length="307" mass="32559">MHATAFLLWCYLFAIAAFVSADDGDVISSKTQTISGVRGDFMYHYSQGSSCTSLVMLNVGTAMSVGDYDDLANDVATQSPDAVIFIVDNNPRSINKQSATKFAGITNAIIGQLADLVSVCESVPTEKIFVGGHSAGGQAVIEATQKREELLSYPVAGFIGMAPFNVGSVDGSPIDVPSLNWGFSKTSCGVTYTKAAMLAYQISQPETGRVFYQVVTHNFNTLTGGPHCSFTDRGCAGMCAGSADMRSFMHENVGKSVKVLIDNSATGIEKSDFEFEMSSDEEVNLFVNEDTIMASTKDGVGAVLTDG</sequence>
<dbReference type="SUPFAM" id="SSF53474">
    <property type="entry name" value="alpha/beta-Hydrolases"/>
    <property type="match status" value="1"/>
</dbReference>
<reference evidence="2" key="1">
    <citation type="submission" date="2021-01" db="EMBL/GenBank/DDBJ databases">
        <authorList>
            <person name="Corre E."/>
            <person name="Pelletier E."/>
            <person name="Niang G."/>
            <person name="Scheremetjew M."/>
            <person name="Finn R."/>
            <person name="Kale V."/>
            <person name="Holt S."/>
            <person name="Cochrane G."/>
            <person name="Meng A."/>
            <person name="Brown T."/>
            <person name="Cohen L."/>
        </authorList>
    </citation>
    <scope>NUCLEOTIDE SEQUENCE</scope>
    <source>
        <strain evidence="2">CCMP826</strain>
    </source>
</reference>
<dbReference type="InterPro" id="IPR029058">
    <property type="entry name" value="AB_hydrolase_fold"/>
</dbReference>